<evidence type="ECO:0000313" key="4">
    <source>
        <dbReference type="EMBL" id="MEJ2861558.1"/>
    </source>
</evidence>
<gene>
    <name evidence="4" type="ORF">WCD58_10345</name>
</gene>
<dbReference type="Proteomes" id="UP001369736">
    <property type="component" value="Unassembled WGS sequence"/>
</dbReference>
<evidence type="ECO:0000256" key="2">
    <source>
        <dbReference type="SAM" id="SignalP"/>
    </source>
</evidence>
<dbReference type="InterPro" id="IPR003399">
    <property type="entry name" value="Mce/MlaD"/>
</dbReference>
<organism evidence="4 5">
    <name type="scientific">Actinomycetospora flava</name>
    <dbReference type="NCBI Taxonomy" id="3129232"/>
    <lineage>
        <taxon>Bacteria</taxon>
        <taxon>Bacillati</taxon>
        <taxon>Actinomycetota</taxon>
        <taxon>Actinomycetes</taxon>
        <taxon>Pseudonocardiales</taxon>
        <taxon>Pseudonocardiaceae</taxon>
        <taxon>Actinomycetospora</taxon>
    </lineage>
</organism>
<name>A0ABU8M2I4_9PSEU</name>
<keyword evidence="2" id="KW-0732">Signal</keyword>
<feature type="signal peptide" evidence="2">
    <location>
        <begin position="1"/>
        <end position="26"/>
    </location>
</feature>
<dbReference type="InterPro" id="IPR052336">
    <property type="entry name" value="MlaD_Phospholipid_Transporter"/>
</dbReference>
<evidence type="ECO:0000256" key="1">
    <source>
        <dbReference type="SAM" id="MobiDB-lite"/>
    </source>
</evidence>
<protein>
    <submittedName>
        <fullName evidence="4">MlaD family protein</fullName>
    </submittedName>
</protein>
<dbReference type="RefSeq" id="WP_337702348.1">
    <property type="nucleotide sequence ID" value="NZ_JBBEGM010000003.1"/>
</dbReference>
<reference evidence="4 5" key="1">
    <citation type="submission" date="2024-03" db="EMBL/GenBank/DDBJ databases">
        <title>Actinomycetospora sp. OC33-EN07, a novel actinomycete isolated from wild orchid (Aerides multiflora).</title>
        <authorList>
            <person name="Suriyachadkun C."/>
        </authorList>
    </citation>
    <scope>NUCLEOTIDE SEQUENCE [LARGE SCALE GENOMIC DNA]</scope>
    <source>
        <strain evidence="4 5">OC33-EN07</strain>
    </source>
</reference>
<dbReference type="Pfam" id="PF02470">
    <property type="entry name" value="MlaD"/>
    <property type="match status" value="1"/>
</dbReference>
<proteinExistence type="predicted"/>
<accession>A0ABU8M2I4</accession>
<feature type="region of interest" description="Disordered" evidence="1">
    <location>
        <begin position="380"/>
        <end position="417"/>
    </location>
</feature>
<evidence type="ECO:0000313" key="5">
    <source>
        <dbReference type="Proteomes" id="UP001369736"/>
    </source>
</evidence>
<dbReference type="PANTHER" id="PTHR33371:SF15">
    <property type="entry name" value="LIPOPROTEIN LPRN"/>
    <property type="match status" value="1"/>
</dbReference>
<dbReference type="PANTHER" id="PTHR33371">
    <property type="entry name" value="INTERMEMBRANE PHOSPHOLIPID TRANSPORT SYSTEM BINDING PROTEIN MLAD-RELATED"/>
    <property type="match status" value="1"/>
</dbReference>
<feature type="chain" id="PRO_5047338807" evidence="2">
    <location>
        <begin position="27"/>
        <end position="417"/>
    </location>
</feature>
<comment type="caution">
    <text evidence="4">The sequence shown here is derived from an EMBL/GenBank/DDBJ whole genome shotgun (WGS) entry which is preliminary data.</text>
</comment>
<sequence>MADRRTATVVLAVLVTLIAAAGVATAATAVAAPYTLQVVMPSALGLTGGTPVEVDGQQAGEIAELAARGDQAIATVEITDDEHVALPLHAGTVVRVESRSVLGERYLQVEPGPADAAELPDGALIPAGAAQVTLEDVLGALDPPTRARLASTVQQLDGTLRGRERDVNETLRTAGPTVEALGSVLDAVGRDGPAIRELITDAQQVTGVLAERRAAVEGTVRDLGTLTDAVAARQQQLTDGLAELPGALDAARGALDRVPAATDAAVPVLDDLRPAAARLPGVASNLRPVLTDLRPTAAQLRSTLEAADVLLADTPGLLDRTHHTVPQLTEAVRQASPAVAFLRPYSPEIAGFLGNWGNFFSSYDANGHVARALFTAGQTSLNNQPPAPPFGGVVDRSPAPGTSGGEPWTDANGDGAR</sequence>
<feature type="domain" description="Mce/MlaD" evidence="3">
    <location>
        <begin position="33"/>
        <end position="112"/>
    </location>
</feature>
<keyword evidence="5" id="KW-1185">Reference proteome</keyword>
<dbReference type="EMBL" id="JBBEGM010000003">
    <property type="protein sequence ID" value="MEJ2861558.1"/>
    <property type="molecule type" value="Genomic_DNA"/>
</dbReference>
<evidence type="ECO:0000259" key="3">
    <source>
        <dbReference type="Pfam" id="PF02470"/>
    </source>
</evidence>